<dbReference type="SUPFAM" id="SSF53474">
    <property type="entry name" value="alpha/beta-Hydrolases"/>
    <property type="match status" value="1"/>
</dbReference>
<sequence>MVIERDVQVADGRTLRAFDSEGDGPVVFWHHGTPHTGAILAPLLDGAVQRGLRLVTYARPGYRGSTLVPGRDVASAAGDAAAVASAFGVERFAVMGASGGGPHALACATLLPDRVSAAATFAGLSQYTGDASWFADMADDRALRAALEGRDARLRHAERAEFDPAVFTDADWATLNGTWGALGEDAGRAAAVGPDGQVDDDMAFVSPWGFDPADIAVPVLIIHGDGDRMVPPANADRLMAALPKATRWERPGDGHVSVMAAYGDALDWLVAH</sequence>
<dbReference type="AlphaFoldDB" id="A0A9W6KQF9"/>
<evidence type="ECO:0000259" key="1">
    <source>
        <dbReference type="Pfam" id="PF00561"/>
    </source>
</evidence>
<organism evidence="2 3">
    <name type="scientific">Dactylosporangium matsuzakiense</name>
    <dbReference type="NCBI Taxonomy" id="53360"/>
    <lineage>
        <taxon>Bacteria</taxon>
        <taxon>Bacillati</taxon>
        <taxon>Actinomycetota</taxon>
        <taxon>Actinomycetes</taxon>
        <taxon>Micromonosporales</taxon>
        <taxon>Micromonosporaceae</taxon>
        <taxon>Dactylosporangium</taxon>
    </lineage>
</organism>
<dbReference type="InterPro" id="IPR000073">
    <property type="entry name" value="AB_hydrolase_1"/>
</dbReference>
<dbReference type="PANTHER" id="PTHR43433:SF5">
    <property type="entry name" value="AB HYDROLASE-1 DOMAIN-CONTAINING PROTEIN"/>
    <property type="match status" value="1"/>
</dbReference>
<proteinExistence type="predicted"/>
<gene>
    <name evidence="2" type="ORF">GCM10017581_062970</name>
</gene>
<feature type="domain" description="AB hydrolase-1" evidence="1">
    <location>
        <begin position="25"/>
        <end position="258"/>
    </location>
</feature>
<dbReference type="GO" id="GO:0016787">
    <property type="term" value="F:hydrolase activity"/>
    <property type="evidence" value="ECO:0007669"/>
    <property type="project" value="UniProtKB-KW"/>
</dbReference>
<dbReference type="Proteomes" id="UP001143480">
    <property type="component" value="Unassembled WGS sequence"/>
</dbReference>
<reference evidence="2" key="1">
    <citation type="journal article" date="2014" name="Int. J. Syst. Evol. Microbiol.">
        <title>Complete genome sequence of Corynebacterium casei LMG S-19264T (=DSM 44701T), isolated from a smear-ripened cheese.</title>
        <authorList>
            <consortium name="US DOE Joint Genome Institute (JGI-PGF)"/>
            <person name="Walter F."/>
            <person name="Albersmeier A."/>
            <person name="Kalinowski J."/>
            <person name="Ruckert C."/>
        </authorList>
    </citation>
    <scope>NUCLEOTIDE SEQUENCE</scope>
    <source>
        <strain evidence="2">VKM Ac-1321</strain>
    </source>
</reference>
<dbReference type="RefSeq" id="WP_261961031.1">
    <property type="nucleotide sequence ID" value="NZ_BAAAXA010000001.1"/>
</dbReference>
<name>A0A9W6KQF9_9ACTN</name>
<comment type="caution">
    <text evidence="2">The sequence shown here is derived from an EMBL/GenBank/DDBJ whole genome shotgun (WGS) entry which is preliminary data.</text>
</comment>
<dbReference type="EMBL" id="BSFP01000046">
    <property type="protein sequence ID" value="GLL04550.1"/>
    <property type="molecule type" value="Genomic_DNA"/>
</dbReference>
<protein>
    <submittedName>
        <fullName evidence="2">Alpha/beta hydrolase</fullName>
    </submittedName>
</protein>
<accession>A0A9W6KQF9</accession>
<evidence type="ECO:0000313" key="2">
    <source>
        <dbReference type="EMBL" id="GLL04550.1"/>
    </source>
</evidence>
<dbReference type="InterPro" id="IPR050471">
    <property type="entry name" value="AB_hydrolase"/>
</dbReference>
<keyword evidence="2" id="KW-0378">Hydrolase</keyword>
<dbReference type="PRINTS" id="PR00111">
    <property type="entry name" value="ABHYDROLASE"/>
</dbReference>
<dbReference type="PANTHER" id="PTHR43433">
    <property type="entry name" value="HYDROLASE, ALPHA/BETA FOLD FAMILY PROTEIN"/>
    <property type="match status" value="1"/>
</dbReference>
<reference evidence="2" key="2">
    <citation type="submission" date="2023-01" db="EMBL/GenBank/DDBJ databases">
        <authorList>
            <person name="Sun Q."/>
            <person name="Evtushenko L."/>
        </authorList>
    </citation>
    <scope>NUCLEOTIDE SEQUENCE</scope>
    <source>
        <strain evidence="2">VKM Ac-1321</strain>
    </source>
</reference>
<keyword evidence="3" id="KW-1185">Reference proteome</keyword>
<evidence type="ECO:0000313" key="3">
    <source>
        <dbReference type="Proteomes" id="UP001143480"/>
    </source>
</evidence>
<dbReference type="Pfam" id="PF00561">
    <property type="entry name" value="Abhydrolase_1"/>
    <property type="match status" value="1"/>
</dbReference>
<dbReference type="InterPro" id="IPR029058">
    <property type="entry name" value="AB_hydrolase_fold"/>
</dbReference>
<dbReference type="Gene3D" id="3.40.50.1820">
    <property type="entry name" value="alpha/beta hydrolase"/>
    <property type="match status" value="1"/>
</dbReference>